<evidence type="ECO:0000313" key="2">
    <source>
        <dbReference type="Proteomes" id="UP000319908"/>
    </source>
</evidence>
<protein>
    <submittedName>
        <fullName evidence="1">Uncharacterized protein</fullName>
    </submittedName>
</protein>
<keyword evidence="2" id="KW-1185">Reference proteome</keyword>
<name>A0A5C6BWK2_9BACT</name>
<dbReference type="EMBL" id="SJPU01000002">
    <property type="protein sequence ID" value="TWU15871.1"/>
    <property type="molecule type" value="Genomic_DNA"/>
</dbReference>
<dbReference type="AlphaFoldDB" id="A0A5C6BWK2"/>
<accession>A0A5C6BWK2</accession>
<reference evidence="1 2" key="1">
    <citation type="journal article" date="2020" name="Antonie Van Leeuwenhoek">
        <title>Rhodopirellula heiligendammensis sp. nov., Rhodopirellula pilleata sp. nov., and Rhodopirellula solitaria sp. nov. isolated from natural or artificial marine surfaces in Northern Germany and California, USA, and emended description of the genus Rhodopirellula.</title>
        <authorList>
            <person name="Kallscheuer N."/>
            <person name="Wiegand S."/>
            <person name="Jogler M."/>
            <person name="Boedeker C."/>
            <person name="Peeters S.H."/>
            <person name="Rast P."/>
            <person name="Heuer A."/>
            <person name="Jetten M.S.M."/>
            <person name="Rohde M."/>
            <person name="Jogler C."/>
        </authorList>
    </citation>
    <scope>NUCLEOTIDE SEQUENCE [LARGE SCALE GENOMIC DNA]</scope>
    <source>
        <strain evidence="1 2">Poly21</strain>
    </source>
</reference>
<evidence type="ECO:0000313" key="1">
    <source>
        <dbReference type="EMBL" id="TWU15871.1"/>
    </source>
</evidence>
<dbReference type="RefSeq" id="WP_146407640.1">
    <property type="nucleotide sequence ID" value="NZ_SJPU01000002.1"/>
</dbReference>
<comment type="caution">
    <text evidence="1">The sequence shown here is derived from an EMBL/GenBank/DDBJ whole genome shotgun (WGS) entry which is preliminary data.</text>
</comment>
<dbReference type="Proteomes" id="UP000319908">
    <property type="component" value="Unassembled WGS sequence"/>
</dbReference>
<organism evidence="1 2">
    <name type="scientific">Allorhodopirellula heiligendammensis</name>
    <dbReference type="NCBI Taxonomy" id="2714739"/>
    <lineage>
        <taxon>Bacteria</taxon>
        <taxon>Pseudomonadati</taxon>
        <taxon>Planctomycetota</taxon>
        <taxon>Planctomycetia</taxon>
        <taxon>Pirellulales</taxon>
        <taxon>Pirellulaceae</taxon>
        <taxon>Allorhodopirellula</taxon>
    </lineage>
</organism>
<dbReference type="OrthoDB" id="232833at2"/>
<proteinExistence type="predicted"/>
<sequence>MTVAKCKPTTQRPGIAFVLLGLLSVWTQVWAAEGKWTVSAVDEAEGTPIVARIELTRPTIESSLGRPASRMKRLRKIKPLPGRTTVEAGYGFVIDGPVELKLSEGAYQFRVSRGPEYRVISGNSTIEKTSADEHTFALPRILDMQQYGWTSGDCFVPASRENLPIRMTAEDLHVAATTAQGTSSDKYSDEEIAGLRGQRQRHELPPLSDPLWIRQHAQPQAGLVFYAADDHTPPRSDADPRMHTNVDLAALHRLASLASQRRSSSDEEPEAWKVAIEDPFAWPLPVYLASGQVDGFFVLGDWLRLDRSLLQSKTGRPFPTKVTRNSKSLGREAEQITWELLDAGFRLAPLAGSGDEGGLHPVGYNRLYVAGETADSATMQPRPVDSAAQWWSGAWAGRSFATNGPLLIANLDGKLPGHVFQVDSGNPALLKAELTLTVQDPVDYLEVIYNGQIHYSAKLDEYAKAGGKIPPLRITRSGWALIRVVTLYEDHFRAATTAPWYFEVDGKPRITRSSVEVFQQWLADYETHLRSQPAVDLQAYAPFIRSARDFWQGRLESANAN</sequence>
<gene>
    <name evidence="1" type="ORF">Poly21_30730</name>
</gene>